<evidence type="ECO:0000259" key="5">
    <source>
        <dbReference type="PROSITE" id="PS50089"/>
    </source>
</evidence>
<proteinExistence type="predicted"/>
<sequence>MATASEDLIASDEIQENEATLSEDLNCPLCMKIFRSPRRLPCLHSFCHDCLQYIRFVTLTRLRTSSLPLKTYVLSVRRLCVFNAQKCMEFRDY</sequence>
<organism evidence="6 7">
    <name type="scientific">Sinanodonta woodiana</name>
    <name type="common">Chinese pond mussel</name>
    <name type="synonym">Anodonta woodiana</name>
    <dbReference type="NCBI Taxonomy" id="1069815"/>
    <lineage>
        <taxon>Eukaryota</taxon>
        <taxon>Metazoa</taxon>
        <taxon>Spiralia</taxon>
        <taxon>Lophotrochozoa</taxon>
        <taxon>Mollusca</taxon>
        <taxon>Bivalvia</taxon>
        <taxon>Autobranchia</taxon>
        <taxon>Heteroconchia</taxon>
        <taxon>Palaeoheterodonta</taxon>
        <taxon>Unionida</taxon>
        <taxon>Unionoidea</taxon>
        <taxon>Unionidae</taxon>
        <taxon>Unioninae</taxon>
        <taxon>Sinanodonta</taxon>
    </lineage>
</organism>
<keyword evidence="3" id="KW-0862">Zinc</keyword>
<evidence type="ECO:0000256" key="4">
    <source>
        <dbReference type="PROSITE-ProRule" id="PRU00175"/>
    </source>
</evidence>
<gene>
    <name evidence="6" type="ORF">ACJMK2_000919</name>
</gene>
<comment type="caution">
    <text evidence="6">The sequence shown here is derived from an EMBL/GenBank/DDBJ whole genome shotgun (WGS) entry which is preliminary data.</text>
</comment>
<evidence type="ECO:0000256" key="1">
    <source>
        <dbReference type="ARBA" id="ARBA00022723"/>
    </source>
</evidence>
<evidence type="ECO:0000313" key="6">
    <source>
        <dbReference type="EMBL" id="KAL3888553.1"/>
    </source>
</evidence>
<dbReference type="InterPro" id="IPR017907">
    <property type="entry name" value="Znf_RING_CS"/>
</dbReference>
<accession>A0ABD3XU56</accession>
<dbReference type="AlphaFoldDB" id="A0ABD3XU56"/>
<reference evidence="6 7" key="1">
    <citation type="submission" date="2024-11" db="EMBL/GenBank/DDBJ databases">
        <title>Chromosome-level genome assembly of the freshwater bivalve Anodonta woodiana.</title>
        <authorList>
            <person name="Chen X."/>
        </authorList>
    </citation>
    <scope>NUCLEOTIDE SEQUENCE [LARGE SCALE GENOMIC DNA]</scope>
    <source>
        <strain evidence="6">MN2024</strain>
        <tissue evidence="6">Gills</tissue>
    </source>
</reference>
<dbReference type="PANTHER" id="PTHR25462:SF296">
    <property type="entry name" value="MEIOTIC P26, ISOFORM F"/>
    <property type="match status" value="1"/>
</dbReference>
<dbReference type="PROSITE" id="PS00518">
    <property type="entry name" value="ZF_RING_1"/>
    <property type="match status" value="1"/>
</dbReference>
<dbReference type="GO" id="GO:0008270">
    <property type="term" value="F:zinc ion binding"/>
    <property type="evidence" value="ECO:0007669"/>
    <property type="project" value="UniProtKB-KW"/>
</dbReference>
<dbReference type="InterPro" id="IPR027370">
    <property type="entry name" value="Znf-RING_euk"/>
</dbReference>
<keyword evidence="1" id="KW-0479">Metal-binding</keyword>
<protein>
    <recommendedName>
        <fullName evidence="5">RING-type domain-containing protein</fullName>
    </recommendedName>
</protein>
<feature type="domain" description="RING-type" evidence="5">
    <location>
        <begin position="27"/>
        <end position="51"/>
    </location>
</feature>
<evidence type="ECO:0000256" key="2">
    <source>
        <dbReference type="ARBA" id="ARBA00022771"/>
    </source>
</evidence>
<dbReference type="InterPro" id="IPR013083">
    <property type="entry name" value="Znf_RING/FYVE/PHD"/>
</dbReference>
<dbReference type="PROSITE" id="PS50089">
    <property type="entry name" value="ZF_RING_2"/>
    <property type="match status" value="1"/>
</dbReference>
<keyword evidence="2 4" id="KW-0863">Zinc-finger</keyword>
<evidence type="ECO:0000313" key="7">
    <source>
        <dbReference type="Proteomes" id="UP001634394"/>
    </source>
</evidence>
<dbReference type="InterPro" id="IPR001841">
    <property type="entry name" value="Znf_RING"/>
</dbReference>
<dbReference type="PANTHER" id="PTHR25462">
    <property type="entry name" value="BONUS, ISOFORM C-RELATED"/>
    <property type="match status" value="1"/>
</dbReference>
<keyword evidence="7" id="KW-1185">Reference proteome</keyword>
<dbReference type="SUPFAM" id="SSF57850">
    <property type="entry name" value="RING/U-box"/>
    <property type="match status" value="1"/>
</dbReference>
<evidence type="ECO:0000256" key="3">
    <source>
        <dbReference type="ARBA" id="ARBA00022833"/>
    </source>
</evidence>
<name>A0ABD3XU56_SINWO</name>
<dbReference type="InterPro" id="IPR047153">
    <property type="entry name" value="TRIM45/56/19-like"/>
</dbReference>
<dbReference type="Proteomes" id="UP001634394">
    <property type="component" value="Unassembled WGS sequence"/>
</dbReference>
<dbReference type="EMBL" id="JBJQND010000001">
    <property type="protein sequence ID" value="KAL3888553.1"/>
    <property type="molecule type" value="Genomic_DNA"/>
</dbReference>
<dbReference type="Gene3D" id="3.30.40.10">
    <property type="entry name" value="Zinc/RING finger domain, C3HC4 (zinc finger)"/>
    <property type="match status" value="1"/>
</dbReference>
<dbReference type="Pfam" id="PF13445">
    <property type="entry name" value="zf-RING_UBOX"/>
    <property type="match status" value="1"/>
</dbReference>